<evidence type="ECO:0000313" key="2">
    <source>
        <dbReference type="EMBL" id="MDV3457692.1"/>
    </source>
</evidence>
<sequence length="169" mass="18111">MKHAAPASTARTGQFDGAIRLPEAVRALVTAHRALVLSYVATALRFTLDGRLVGDIGEATAASAFGLELCRTRTPGIDALTDDGRTVQIKASGIGKGPAFSPGEGRADHLIFLMLDFERAEARVRYNGPEAPVRAELPPEFTSTKRVSVPRILTLDAAVDKSDRLKRIC</sequence>
<dbReference type="Proteomes" id="UP001273531">
    <property type="component" value="Unassembled WGS sequence"/>
</dbReference>
<dbReference type="EMBL" id="JAWJEJ010000001">
    <property type="protein sequence ID" value="MDV3457692.1"/>
    <property type="molecule type" value="Genomic_DNA"/>
</dbReference>
<evidence type="ECO:0000259" key="1">
    <source>
        <dbReference type="Pfam" id="PF22522"/>
    </source>
</evidence>
<protein>
    <recommendedName>
        <fullName evidence="1">DUF6998 domain-containing protein</fullName>
    </recommendedName>
</protein>
<dbReference type="RefSeq" id="WP_317226824.1">
    <property type="nucleotide sequence ID" value="NZ_JAWJEJ010000001.1"/>
</dbReference>
<proteinExistence type="predicted"/>
<evidence type="ECO:0000313" key="3">
    <source>
        <dbReference type="Proteomes" id="UP001273531"/>
    </source>
</evidence>
<keyword evidence="3" id="KW-1185">Reference proteome</keyword>
<dbReference type="InterPro" id="IPR054267">
    <property type="entry name" value="DUF6998"/>
</dbReference>
<organism evidence="2 3">
    <name type="scientific">Sphingomonas agrestis</name>
    <dbReference type="NCBI Taxonomy" id="3080540"/>
    <lineage>
        <taxon>Bacteria</taxon>
        <taxon>Pseudomonadati</taxon>
        <taxon>Pseudomonadota</taxon>
        <taxon>Alphaproteobacteria</taxon>
        <taxon>Sphingomonadales</taxon>
        <taxon>Sphingomonadaceae</taxon>
        <taxon>Sphingomonas</taxon>
    </lineage>
</organism>
<name>A0ABU3Y9A5_9SPHN</name>
<feature type="domain" description="DUF6998" evidence="1">
    <location>
        <begin position="27"/>
        <end position="165"/>
    </location>
</feature>
<dbReference type="Pfam" id="PF22522">
    <property type="entry name" value="DUF6998"/>
    <property type="match status" value="1"/>
</dbReference>
<reference evidence="2 3" key="1">
    <citation type="submission" date="2023-10" db="EMBL/GenBank/DDBJ databases">
        <title>Sphingomonas sp. HF-S4 16S ribosomal RNA gene Genome sequencing and assembly.</title>
        <authorList>
            <person name="Lee H."/>
        </authorList>
    </citation>
    <scope>NUCLEOTIDE SEQUENCE [LARGE SCALE GENOMIC DNA]</scope>
    <source>
        <strain evidence="2 3">HF-S4</strain>
    </source>
</reference>
<gene>
    <name evidence="2" type="ORF">RZN05_11905</name>
</gene>
<accession>A0ABU3Y9A5</accession>
<comment type="caution">
    <text evidence="2">The sequence shown here is derived from an EMBL/GenBank/DDBJ whole genome shotgun (WGS) entry which is preliminary data.</text>
</comment>